<dbReference type="InterPro" id="IPR025202">
    <property type="entry name" value="PLD-like_dom"/>
</dbReference>
<gene>
    <name evidence="15" type="primary">cls</name>
    <name evidence="15" type="ORF">OCV47_08655</name>
</gene>
<dbReference type="PROSITE" id="PS50035">
    <property type="entry name" value="PLD"/>
    <property type="match status" value="2"/>
</dbReference>
<keyword evidence="10" id="KW-0594">Phospholipid biosynthesis</keyword>
<dbReference type="InterPro" id="IPR027379">
    <property type="entry name" value="CLS_N"/>
</dbReference>
<keyword evidence="6" id="KW-0677">Repeat</keyword>
<dbReference type="Pfam" id="PF13396">
    <property type="entry name" value="PLDc_N"/>
    <property type="match status" value="1"/>
</dbReference>
<evidence type="ECO:0000256" key="12">
    <source>
        <dbReference type="NCBIfam" id="TIGR04265"/>
    </source>
</evidence>
<evidence type="ECO:0000313" key="15">
    <source>
        <dbReference type="EMBL" id="MCU6725417.1"/>
    </source>
</evidence>
<dbReference type="InterPro" id="IPR001736">
    <property type="entry name" value="PLipase_D/transphosphatidylase"/>
</dbReference>
<keyword evidence="4" id="KW-0808">Transferase</keyword>
<keyword evidence="16" id="KW-1185">Reference proteome</keyword>
<dbReference type="Proteomes" id="UP001652338">
    <property type="component" value="Unassembled WGS sequence"/>
</dbReference>
<keyword evidence="8" id="KW-0443">Lipid metabolism</keyword>
<evidence type="ECO:0000256" key="6">
    <source>
        <dbReference type="ARBA" id="ARBA00022737"/>
    </source>
</evidence>
<keyword evidence="11" id="KW-1208">Phospholipid metabolism</keyword>
<proteinExistence type="predicted"/>
<reference evidence="15 16" key="1">
    <citation type="journal article" date="2021" name="ISME Commun">
        <title>Automated analysis of genomic sequences facilitates high-throughput and comprehensive description of bacteria.</title>
        <authorList>
            <person name="Hitch T.C.A."/>
        </authorList>
    </citation>
    <scope>NUCLEOTIDE SEQUENCE [LARGE SCALE GENOMIC DNA]</scope>
    <source>
        <strain evidence="15 16">Sanger_29</strain>
    </source>
</reference>
<feature type="domain" description="PLD phosphodiesterase" evidence="14">
    <location>
        <begin position="432"/>
        <end position="459"/>
    </location>
</feature>
<dbReference type="PANTHER" id="PTHR21248">
    <property type="entry name" value="CARDIOLIPIN SYNTHASE"/>
    <property type="match status" value="1"/>
</dbReference>
<dbReference type="RefSeq" id="WP_262654710.1">
    <property type="nucleotide sequence ID" value="NZ_JAOQKE010000009.1"/>
</dbReference>
<dbReference type="EC" id="2.7.8.-" evidence="12"/>
<keyword evidence="3" id="KW-0444">Lipid biosynthesis</keyword>
<dbReference type="Pfam" id="PF13091">
    <property type="entry name" value="PLDc_2"/>
    <property type="match status" value="2"/>
</dbReference>
<dbReference type="CDD" id="cd09154">
    <property type="entry name" value="PLDc_SMU_988_like_1"/>
    <property type="match status" value="1"/>
</dbReference>
<evidence type="ECO:0000256" key="10">
    <source>
        <dbReference type="ARBA" id="ARBA00023209"/>
    </source>
</evidence>
<evidence type="ECO:0000259" key="14">
    <source>
        <dbReference type="PROSITE" id="PS50035"/>
    </source>
</evidence>
<dbReference type="EMBL" id="JAOQKE010000009">
    <property type="protein sequence ID" value="MCU6725417.1"/>
    <property type="molecule type" value="Genomic_DNA"/>
</dbReference>
<dbReference type="SUPFAM" id="SSF56024">
    <property type="entry name" value="Phospholipase D/nuclease"/>
    <property type="match status" value="2"/>
</dbReference>
<evidence type="ECO:0000313" key="16">
    <source>
        <dbReference type="Proteomes" id="UP001652338"/>
    </source>
</evidence>
<dbReference type="CDD" id="cd09160">
    <property type="entry name" value="PLDc_SMU_988_like_2"/>
    <property type="match status" value="1"/>
</dbReference>
<evidence type="ECO:0000256" key="4">
    <source>
        <dbReference type="ARBA" id="ARBA00022679"/>
    </source>
</evidence>
<comment type="subcellular location">
    <subcellularLocation>
        <location evidence="1">Cell membrane</location>
        <topology evidence="1">Multi-pass membrane protein</topology>
    </subcellularLocation>
</comment>
<evidence type="ECO:0000256" key="3">
    <source>
        <dbReference type="ARBA" id="ARBA00022516"/>
    </source>
</evidence>
<accession>A0ABT2SLP1</accession>
<evidence type="ECO:0000256" key="11">
    <source>
        <dbReference type="ARBA" id="ARBA00023264"/>
    </source>
</evidence>
<keyword evidence="2" id="KW-1003">Cell membrane</keyword>
<evidence type="ECO:0000256" key="1">
    <source>
        <dbReference type="ARBA" id="ARBA00004651"/>
    </source>
</evidence>
<dbReference type="PANTHER" id="PTHR21248:SF22">
    <property type="entry name" value="PHOSPHOLIPASE D"/>
    <property type="match status" value="1"/>
</dbReference>
<evidence type="ECO:0000256" key="2">
    <source>
        <dbReference type="ARBA" id="ARBA00022475"/>
    </source>
</evidence>
<keyword evidence="9 13" id="KW-0472">Membrane</keyword>
<feature type="transmembrane region" description="Helical" evidence="13">
    <location>
        <begin position="21"/>
        <end position="40"/>
    </location>
</feature>
<name>A0ABT2SLP1_9FIRM</name>
<evidence type="ECO:0000256" key="8">
    <source>
        <dbReference type="ARBA" id="ARBA00023098"/>
    </source>
</evidence>
<comment type="caution">
    <text evidence="15">The sequence shown here is derived from an EMBL/GenBank/DDBJ whole genome shotgun (WGS) entry which is preliminary data.</text>
</comment>
<evidence type="ECO:0000256" key="9">
    <source>
        <dbReference type="ARBA" id="ARBA00023136"/>
    </source>
</evidence>
<dbReference type="Gene3D" id="3.30.870.10">
    <property type="entry name" value="Endonuclease Chain A"/>
    <property type="match status" value="2"/>
</dbReference>
<keyword evidence="5 13" id="KW-0812">Transmembrane</keyword>
<evidence type="ECO:0000256" key="13">
    <source>
        <dbReference type="SAM" id="Phobius"/>
    </source>
</evidence>
<dbReference type="SMART" id="SM00155">
    <property type="entry name" value="PLDc"/>
    <property type="match status" value="2"/>
</dbReference>
<evidence type="ECO:0000256" key="5">
    <source>
        <dbReference type="ARBA" id="ARBA00022692"/>
    </source>
</evidence>
<evidence type="ECO:0000256" key="7">
    <source>
        <dbReference type="ARBA" id="ARBA00022989"/>
    </source>
</evidence>
<dbReference type="NCBIfam" id="TIGR04265">
    <property type="entry name" value="bac_cardiolipin"/>
    <property type="match status" value="1"/>
</dbReference>
<feature type="transmembrane region" description="Helical" evidence="13">
    <location>
        <begin position="78"/>
        <end position="96"/>
    </location>
</feature>
<keyword evidence="7 13" id="KW-1133">Transmembrane helix</keyword>
<feature type="domain" description="PLD phosphodiesterase" evidence="14">
    <location>
        <begin position="254"/>
        <end position="281"/>
    </location>
</feature>
<dbReference type="InterPro" id="IPR022924">
    <property type="entry name" value="Cardiolipin_synthase"/>
</dbReference>
<sequence>MKDRKGQTKEAEENTKNSVRRLIMVVISILLQVAWIIGLAVWLTNYYAAISTLASILGLLLVFRVYGLQINSAYKISWIILILMFPIMGACLYLMFGRTGALGSMRKWFDKVHAAYVHLLPQDEQIVDKLEMADGTLARQSGYLRRGAGYPVYQNTDVEFYGDTTRALEAQKEELRKAKKFIFMEYHAIEDSVAWKGIEEILEEKAAAGLDVRVFYDDMGSIGFISKEFMEKLRRKGIQCKVFNPLIPILNVFMNNRDHRKITVIDGKVGFTGGYNLANEYFNLTHPYGEWKDSGIKLTGDGVRSLTLIFLEMWNATQREQEDPIPYLLKSAYRSAEAGFVQPYADSPLDGERTGENVYLNMIKGAKKYVYITTPYLIISDEMQRTLTLAAKSGVDVRIITPGIPDKPLIYKVTRSYYAGLAAEGVRIYEYTPGFIHSKQMVCDDEVAVVGTINLDFRSLYLHFENACWFAGCRAVAEVRHDFEKMFPICREVTEKYSKKRSLALRGWECILRMFSPLM</sequence>
<protein>
    <recommendedName>
        <fullName evidence="12">Cardiolipin synthase</fullName>
        <ecNumber evidence="12">2.7.8.-</ecNumber>
    </recommendedName>
</protein>
<feature type="transmembrane region" description="Helical" evidence="13">
    <location>
        <begin position="46"/>
        <end position="66"/>
    </location>
</feature>
<organism evidence="15 16">
    <name type="scientific">Muricoprocola aceti</name>
    <dbReference type="NCBI Taxonomy" id="2981772"/>
    <lineage>
        <taxon>Bacteria</taxon>
        <taxon>Bacillati</taxon>
        <taxon>Bacillota</taxon>
        <taxon>Clostridia</taxon>
        <taxon>Lachnospirales</taxon>
        <taxon>Lachnospiraceae</taxon>
        <taxon>Muricoprocola</taxon>
    </lineage>
</organism>